<evidence type="ECO:0000313" key="2">
    <source>
        <dbReference type="EMBL" id="GLI40252.1"/>
    </source>
</evidence>
<organism evidence="2 3">
    <name type="scientific">Glycomyces algeriensis</name>
    <dbReference type="NCBI Taxonomy" id="256037"/>
    <lineage>
        <taxon>Bacteria</taxon>
        <taxon>Bacillati</taxon>
        <taxon>Actinomycetota</taxon>
        <taxon>Actinomycetes</taxon>
        <taxon>Glycomycetales</taxon>
        <taxon>Glycomycetaceae</taxon>
        <taxon>Glycomyces</taxon>
    </lineage>
</organism>
<keyword evidence="3" id="KW-1185">Reference proteome</keyword>
<feature type="region of interest" description="Disordered" evidence="1">
    <location>
        <begin position="1"/>
        <end position="31"/>
    </location>
</feature>
<reference evidence="2" key="1">
    <citation type="submission" date="2022-12" db="EMBL/GenBank/DDBJ databases">
        <title>Reference genome sequencing for broad-spectrum identification of bacterial and archaeal isolates by mass spectrometry.</title>
        <authorList>
            <person name="Sekiguchi Y."/>
            <person name="Tourlousse D.M."/>
        </authorList>
    </citation>
    <scope>NUCLEOTIDE SEQUENCE</scope>
    <source>
        <strain evidence="2">LLR39Z86</strain>
    </source>
</reference>
<dbReference type="AlphaFoldDB" id="A0A9W6G4J1"/>
<evidence type="ECO:0000256" key="1">
    <source>
        <dbReference type="SAM" id="MobiDB-lite"/>
    </source>
</evidence>
<sequence>MADSPNSPSELESGPGREPDPEQHLDTSGWLGTFHRGPAVFSVFREVATDHPLTASEHRVECNDGAGPRVICRFFDEPEPTVEWFGAWKNDQWCPWILKRAFRLIAEPENT</sequence>
<feature type="compositionally biased region" description="Polar residues" evidence="1">
    <location>
        <begin position="1"/>
        <end position="10"/>
    </location>
</feature>
<proteinExistence type="predicted"/>
<name>A0A9W6G4J1_9ACTN</name>
<dbReference type="EMBL" id="BSDT01000001">
    <property type="protein sequence ID" value="GLI40252.1"/>
    <property type="molecule type" value="Genomic_DNA"/>
</dbReference>
<dbReference type="Proteomes" id="UP001144313">
    <property type="component" value="Unassembled WGS sequence"/>
</dbReference>
<gene>
    <name evidence="2" type="ORF">GALLR39Z86_01020</name>
</gene>
<protein>
    <submittedName>
        <fullName evidence="2">Uncharacterized protein</fullName>
    </submittedName>
</protein>
<evidence type="ECO:0000313" key="3">
    <source>
        <dbReference type="Proteomes" id="UP001144313"/>
    </source>
</evidence>
<comment type="caution">
    <text evidence="2">The sequence shown here is derived from an EMBL/GenBank/DDBJ whole genome shotgun (WGS) entry which is preliminary data.</text>
</comment>
<feature type="compositionally biased region" description="Basic and acidic residues" evidence="1">
    <location>
        <begin position="15"/>
        <end position="25"/>
    </location>
</feature>
<dbReference type="RefSeq" id="WP_270117685.1">
    <property type="nucleotide sequence ID" value="NZ_BAAAOL010000012.1"/>
</dbReference>
<accession>A0A9W6G4J1</accession>